<feature type="compositionally biased region" description="Gly residues" evidence="1">
    <location>
        <begin position="34"/>
        <end position="46"/>
    </location>
</feature>
<evidence type="ECO:0000256" key="1">
    <source>
        <dbReference type="SAM" id="MobiDB-lite"/>
    </source>
</evidence>
<organism evidence="4 5">
    <name type="scientific">Heligmosomoides polygyrus</name>
    <name type="common">Parasitic roundworm</name>
    <dbReference type="NCBI Taxonomy" id="6339"/>
    <lineage>
        <taxon>Eukaryota</taxon>
        <taxon>Metazoa</taxon>
        <taxon>Ecdysozoa</taxon>
        <taxon>Nematoda</taxon>
        <taxon>Chromadorea</taxon>
        <taxon>Rhabditida</taxon>
        <taxon>Rhabditina</taxon>
        <taxon>Rhabditomorpha</taxon>
        <taxon>Strongyloidea</taxon>
        <taxon>Heligmosomidae</taxon>
        <taxon>Heligmosomoides</taxon>
    </lineage>
</organism>
<proteinExistence type="predicted"/>
<feature type="chain" id="PRO_5044551613" evidence="2">
    <location>
        <begin position="18"/>
        <end position="157"/>
    </location>
</feature>
<gene>
    <name evidence="3" type="ORF">HPBE_LOCUS11018</name>
</gene>
<protein>
    <submittedName>
        <fullName evidence="5">Major ampullate spidroin 2</fullName>
    </submittedName>
</protein>
<feature type="compositionally biased region" description="Pro residues" evidence="1">
    <location>
        <begin position="47"/>
        <end position="60"/>
    </location>
</feature>
<evidence type="ECO:0000256" key="2">
    <source>
        <dbReference type="SAM" id="SignalP"/>
    </source>
</evidence>
<reference evidence="3 4" key="1">
    <citation type="submission" date="2018-11" db="EMBL/GenBank/DDBJ databases">
        <authorList>
            <consortium name="Pathogen Informatics"/>
        </authorList>
    </citation>
    <scope>NUCLEOTIDE SEQUENCE [LARGE SCALE GENOMIC DNA]</scope>
</reference>
<evidence type="ECO:0000313" key="5">
    <source>
        <dbReference type="WBParaSite" id="HPBE_0001101701-mRNA-1"/>
    </source>
</evidence>
<evidence type="ECO:0000313" key="4">
    <source>
        <dbReference type="Proteomes" id="UP000050761"/>
    </source>
</evidence>
<feature type="compositionally biased region" description="Pro residues" evidence="1">
    <location>
        <begin position="86"/>
        <end position="109"/>
    </location>
</feature>
<dbReference type="EMBL" id="UZAH01026955">
    <property type="protein sequence ID" value="VDO87158.1"/>
    <property type="molecule type" value="Genomic_DNA"/>
</dbReference>
<feature type="compositionally biased region" description="Gly residues" evidence="1">
    <location>
        <begin position="61"/>
        <end position="70"/>
    </location>
</feature>
<feature type="region of interest" description="Disordered" evidence="1">
    <location>
        <begin position="34"/>
        <end position="121"/>
    </location>
</feature>
<evidence type="ECO:0000313" key="3">
    <source>
        <dbReference type="EMBL" id="VDO87158.1"/>
    </source>
</evidence>
<reference evidence="5" key="2">
    <citation type="submission" date="2019-09" db="UniProtKB">
        <authorList>
            <consortium name="WormBaseParasite"/>
        </authorList>
    </citation>
    <scope>IDENTIFICATION</scope>
</reference>
<sequence>MLLRLLLLGAVCHVATGQGGGLLAQILGGGGWGNQGPGGWGRGGPGGWPPPPPGPPPPPNHGGGNGWGPHGGPPPPPGGNGWGPHGAPPPPPLPPPPPNGGPPPPPPSPGNGFDDFQRTVGGIMDSVGGMAADLVSDGGGEDVLRNFRVGILCIDAS</sequence>
<feature type="signal peptide" evidence="2">
    <location>
        <begin position="1"/>
        <end position="17"/>
    </location>
</feature>
<dbReference type="AlphaFoldDB" id="A0A183FSR1"/>
<name>A0A183FSR1_HELPZ</name>
<dbReference type="WBParaSite" id="HPBE_0001101701-mRNA-1">
    <property type="protein sequence ID" value="HPBE_0001101701-mRNA-1"/>
    <property type="gene ID" value="HPBE_0001101701"/>
</dbReference>
<accession>A0A183FSR1</accession>
<keyword evidence="4" id="KW-1185">Reference proteome</keyword>
<dbReference type="Proteomes" id="UP000050761">
    <property type="component" value="Unassembled WGS sequence"/>
</dbReference>
<accession>A0A3P8CG83</accession>
<keyword evidence="2" id="KW-0732">Signal</keyword>